<evidence type="ECO:0000256" key="5">
    <source>
        <dbReference type="ARBA" id="ARBA00022989"/>
    </source>
</evidence>
<evidence type="ECO:0000256" key="7">
    <source>
        <dbReference type="ARBA" id="ARBA00023235"/>
    </source>
</evidence>
<feature type="compositionally biased region" description="Low complexity" evidence="8">
    <location>
        <begin position="119"/>
        <end position="131"/>
    </location>
</feature>
<keyword evidence="4" id="KW-0125">Carotenoid biosynthesis</keyword>
<evidence type="ECO:0000256" key="9">
    <source>
        <dbReference type="SAM" id="Phobius"/>
    </source>
</evidence>
<accession>A0ABT8H225</accession>
<evidence type="ECO:0000256" key="1">
    <source>
        <dbReference type="ARBA" id="ARBA00004141"/>
    </source>
</evidence>
<reference evidence="10 11" key="1">
    <citation type="submission" date="2023-07" db="EMBL/GenBank/DDBJ databases">
        <title>Strategy for survival of the halotoleranting strain Dietzia MX2 from the Yakshinskoe mineral salts deposit.</title>
        <authorList>
            <person name="Kharitonova M.A."/>
            <person name="Kupriyanova-Ashina F.G."/>
            <person name="Shakirov T.R."/>
            <person name="Vafina M.S."/>
            <person name="Ilinskaya O.N."/>
        </authorList>
    </citation>
    <scope>NUCLEOTIDE SEQUENCE [LARGE SCALE GENOMIC DNA]</scope>
    <source>
        <strain evidence="10 11">MX2</strain>
    </source>
</reference>
<feature type="transmembrane region" description="Helical" evidence="9">
    <location>
        <begin position="36"/>
        <end position="61"/>
    </location>
</feature>
<proteinExistence type="predicted"/>
<evidence type="ECO:0000256" key="3">
    <source>
        <dbReference type="ARBA" id="ARBA00022692"/>
    </source>
</evidence>
<evidence type="ECO:0000313" key="11">
    <source>
        <dbReference type="Proteomes" id="UP001172702"/>
    </source>
</evidence>
<feature type="transmembrane region" description="Helical" evidence="9">
    <location>
        <begin position="81"/>
        <end position="102"/>
    </location>
</feature>
<dbReference type="InterPro" id="IPR017825">
    <property type="entry name" value="Lycopene_cyclase_dom"/>
</dbReference>
<dbReference type="NCBIfam" id="TIGR03462">
    <property type="entry name" value="CarR_dom_SF"/>
    <property type="match status" value="1"/>
</dbReference>
<dbReference type="Proteomes" id="UP001172702">
    <property type="component" value="Unassembled WGS sequence"/>
</dbReference>
<evidence type="ECO:0000256" key="8">
    <source>
        <dbReference type="SAM" id="MobiDB-lite"/>
    </source>
</evidence>
<feature type="region of interest" description="Disordered" evidence="8">
    <location>
        <begin position="108"/>
        <end position="150"/>
    </location>
</feature>
<evidence type="ECO:0000313" key="10">
    <source>
        <dbReference type="EMBL" id="MDN4506506.1"/>
    </source>
</evidence>
<dbReference type="RefSeq" id="WP_253702072.1">
    <property type="nucleotide sequence ID" value="NZ_JAUHTB010000011.1"/>
</dbReference>
<keyword evidence="3 9" id="KW-0812">Transmembrane</keyword>
<feature type="compositionally biased region" description="Low complexity" evidence="8">
    <location>
        <begin position="139"/>
        <end position="150"/>
    </location>
</feature>
<keyword evidence="11" id="KW-1185">Reference proteome</keyword>
<evidence type="ECO:0000256" key="2">
    <source>
        <dbReference type="ARBA" id="ARBA00004829"/>
    </source>
</evidence>
<comment type="pathway">
    <text evidence="2">Carotenoid biosynthesis.</text>
</comment>
<dbReference type="EMBL" id="JAUHTB010000011">
    <property type="protein sequence ID" value="MDN4506506.1"/>
    <property type="molecule type" value="Genomic_DNA"/>
</dbReference>
<evidence type="ECO:0000256" key="6">
    <source>
        <dbReference type="ARBA" id="ARBA00023136"/>
    </source>
</evidence>
<gene>
    <name evidence="10" type="ORF">QYF62_10610</name>
</gene>
<keyword evidence="5 9" id="KW-1133">Transmembrane helix</keyword>
<name>A0ABT8H225_9ACTN</name>
<feature type="transmembrane region" description="Helical" evidence="9">
    <location>
        <begin position="6"/>
        <end position="24"/>
    </location>
</feature>
<keyword evidence="6 9" id="KW-0472">Membrane</keyword>
<keyword evidence="7" id="KW-0413">Isomerase</keyword>
<sequence length="150" mass="15367">MIGLAYLAVQVISFAGILVIDHRWKLAAFRAPAATALAVTAAVALLLTWDVLGVRSGVFFRGQTDFMTGLLVAPEIPLEEVVFLAFLSHLALVCATGVVTAVEHVSRRRGARSGGARSGGAQDNGAQNDGAQNGGAQNGGAQNDGAGARP</sequence>
<evidence type="ECO:0000256" key="4">
    <source>
        <dbReference type="ARBA" id="ARBA00022746"/>
    </source>
</evidence>
<protein>
    <submittedName>
        <fullName evidence="10">Lycopene cyclase domain-containing protein</fullName>
    </submittedName>
</protein>
<organism evidence="10 11">
    <name type="scientific">Dietzia maris</name>
    <dbReference type="NCBI Taxonomy" id="37915"/>
    <lineage>
        <taxon>Bacteria</taxon>
        <taxon>Bacillati</taxon>
        <taxon>Actinomycetota</taxon>
        <taxon>Actinomycetes</taxon>
        <taxon>Mycobacteriales</taxon>
        <taxon>Dietziaceae</taxon>
        <taxon>Dietzia</taxon>
    </lineage>
</organism>
<comment type="subcellular location">
    <subcellularLocation>
        <location evidence="1">Membrane</location>
        <topology evidence="1">Multi-pass membrane protein</topology>
    </subcellularLocation>
</comment>
<comment type="caution">
    <text evidence="10">The sequence shown here is derived from an EMBL/GenBank/DDBJ whole genome shotgun (WGS) entry which is preliminary data.</text>
</comment>